<reference evidence="3" key="5">
    <citation type="submission" date="2015-04" db="UniProtKB">
        <authorList>
            <consortium name="EnsemblPlants"/>
        </authorList>
    </citation>
    <scope>IDENTIFICATION</scope>
    <source>
        <strain evidence="3">cv. Jemalong A17</strain>
    </source>
</reference>
<dbReference type="EMBL" id="AC174468">
    <property type="protein sequence ID" value="ABN09153.1"/>
    <property type="molecule type" value="Genomic_DNA"/>
</dbReference>
<dbReference type="EMBL" id="CM001221">
    <property type="protein sequence ID" value="AES98064.1"/>
    <property type="molecule type" value="Genomic_DNA"/>
</dbReference>
<reference evidence="2 4" key="3">
    <citation type="journal article" date="2011" name="Nature">
        <title>The Medicago genome provides insight into the evolution of rhizobial symbioses.</title>
        <authorList>
            <person name="Young N.D."/>
            <person name="Debelle F."/>
            <person name="Oldroyd G.E."/>
            <person name="Geurts R."/>
            <person name="Cannon S.B."/>
            <person name="Udvardi M.K."/>
            <person name="Benedito V.A."/>
            <person name="Mayer K.F."/>
            <person name="Gouzy J."/>
            <person name="Schoof H."/>
            <person name="Van de Peer Y."/>
            <person name="Proost S."/>
            <person name="Cook D.R."/>
            <person name="Meyers B.C."/>
            <person name="Spannagl M."/>
            <person name="Cheung F."/>
            <person name="De Mita S."/>
            <person name="Krishnakumar V."/>
            <person name="Gundlach H."/>
            <person name="Zhou S."/>
            <person name="Mudge J."/>
            <person name="Bharti A.K."/>
            <person name="Murray J.D."/>
            <person name="Naoumkina M.A."/>
            <person name="Rosen B."/>
            <person name="Silverstein K.A."/>
            <person name="Tang H."/>
            <person name="Rombauts S."/>
            <person name="Zhao P.X."/>
            <person name="Zhou P."/>
            <person name="Barbe V."/>
            <person name="Bardou P."/>
            <person name="Bechner M."/>
            <person name="Bellec A."/>
            <person name="Berger A."/>
            <person name="Berges H."/>
            <person name="Bidwell S."/>
            <person name="Bisseling T."/>
            <person name="Choisne N."/>
            <person name="Couloux A."/>
            <person name="Denny R."/>
            <person name="Deshpande S."/>
            <person name="Dai X."/>
            <person name="Doyle J.J."/>
            <person name="Dudez A.M."/>
            <person name="Farmer A.D."/>
            <person name="Fouteau S."/>
            <person name="Franken C."/>
            <person name="Gibelin C."/>
            <person name="Gish J."/>
            <person name="Goldstein S."/>
            <person name="Gonzalez A.J."/>
            <person name="Green P.J."/>
            <person name="Hallab A."/>
            <person name="Hartog M."/>
            <person name="Hua A."/>
            <person name="Humphray S.J."/>
            <person name="Jeong D.H."/>
            <person name="Jing Y."/>
            <person name="Jocker A."/>
            <person name="Kenton S.M."/>
            <person name="Kim D.J."/>
            <person name="Klee K."/>
            <person name="Lai H."/>
            <person name="Lang C."/>
            <person name="Lin S."/>
            <person name="Macmil S.L."/>
            <person name="Magdelenat G."/>
            <person name="Matthews L."/>
            <person name="McCorrison J."/>
            <person name="Monaghan E.L."/>
            <person name="Mun J.H."/>
            <person name="Najar F.Z."/>
            <person name="Nicholson C."/>
            <person name="Noirot C."/>
            <person name="O'Bleness M."/>
            <person name="Paule C.R."/>
            <person name="Poulain J."/>
            <person name="Prion F."/>
            <person name="Qin B."/>
            <person name="Qu C."/>
            <person name="Retzel E.F."/>
            <person name="Riddle C."/>
            <person name="Sallet E."/>
            <person name="Samain S."/>
            <person name="Samson N."/>
            <person name="Sanders I."/>
            <person name="Saurat O."/>
            <person name="Scarpelli C."/>
            <person name="Schiex T."/>
            <person name="Segurens B."/>
            <person name="Severin A.J."/>
            <person name="Sherrier D.J."/>
            <person name="Shi R."/>
            <person name="Sims S."/>
            <person name="Singer S.R."/>
            <person name="Sinharoy S."/>
            <person name="Sterck L."/>
            <person name="Viollet A."/>
            <person name="Wang B.B."/>
            <person name="Wang K."/>
            <person name="Wang M."/>
            <person name="Wang X."/>
            <person name="Warfsmann J."/>
            <person name="Weissenbach J."/>
            <person name="White D.D."/>
            <person name="White J.D."/>
            <person name="Wiley G.B."/>
            <person name="Wincker P."/>
            <person name="Xing Y."/>
            <person name="Yang L."/>
            <person name="Yao Z."/>
            <person name="Ying F."/>
            <person name="Zhai J."/>
            <person name="Zhou L."/>
            <person name="Zuber A."/>
            <person name="Denarie J."/>
            <person name="Dixon R.A."/>
            <person name="May G.D."/>
            <person name="Schwartz D.C."/>
            <person name="Rogers J."/>
            <person name="Quetier F."/>
            <person name="Town C.D."/>
            <person name="Roe B.A."/>
        </authorList>
    </citation>
    <scope>NUCLEOTIDE SEQUENCE [LARGE SCALE GENOMIC DNA]</scope>
    <source>
        <strain evidence="2">A17</strain>
        <strain evidence="3 4">cv. Jemalong A17</strain>
    </source>
</reference>
<dbReference type="HOGENOM" id="CLU_2982091_0_0_1"/>
<keyword evidence="4" id="KW-1185">Reference proteome</keyword>
<sequence length="58" mass="6720">MDSAMVGYSHSHIVMIFFFPVLSRDKASSSVNQEPSKKFPVLSSNFVYPWSDHSRQRR</sequence>
<dbReference type="PaxDb" id="3880-AES98064"/>
<reference evidence="1" key="2">
    <citation type="submission" date="2007-03" db="EMBL/GenBank/DDBJ databases">
        <authorList>
            <consortium name="The International Medicago Genome Annotation Group"/>
        </authorList>
    </citation>
    <scope>NUCLEOTIDE SEQUENCE</scope>
</reference>
<dbReference type="Proteomes" id="UP000002051">
    <property type="component" value="Chromosome 5"/>
</dbReference>
<protein>
    <submittedName>
        <fullName evidence="1 3">Uncharacterized protein</fullName>
    </submittedName>
</protein>
<gene>
    <name evidence="2" type="ordered locus">MTR_5g063790</name>
    <name evidence="1" type="ORF">MtrDRAFT_AC174468g11v1</name>
</gene>
<organism evidence="1">
    <name type="scientific">Medicago truncatula</name>
    <name type="common">Barrel medic</name>
    <name type="synonym">Medicago tribuloides</name>
    <dbReference type="NCBI Taxonomy" id="3880"/>
    <lineage>
        <taxon>Eukaryota</taxon>
        <taxon>Viridiplantae</taxon>
        <taxon>Streptophyta</taxon>
        <taxon>Embryophyta</taxon>
        <taxon>Tracheophyta</taxon>
        <taxon>Spermatophyta</taxon>
        <taxon>Magnoliopsida</taxon>
        <taxon>eudicotyledons</taxon>
        <taxon>Gunneridae</taxon>
        <taxon>Pentapetalae</taxon>
        <taxon>rosids</taxon>
        <taxon>fabids</taxon>
        <taxon>Fabales</taxon>
        <taxon>Fabaceae</taxon>
        <taxon>Papilionoideae</taxon>
        <taxon>50 kb inversion clade</taxon>
        <taxon>NPAAA clade</taxon>
        <taxon>Hologalegina</taxon>
        <taxon>IRL clade</taxon>
        <taxon>Trifolieae</taxon>
        <taxon>Medicago</taxon>
    </lineage>
</organism>
<evidence type="ECO:0000313" key="2">
    <source>
        <dbReference type="EMBL" id="AES98064.1"/>
    </source>
</evidence>
<dbReference type="EnsemblPlants" id="AES98064">
    <property type="protein sequence ID" value="AES98064"/>
    <property type="gene ID" value="MTR_5g063790"/>
</dbReference>
<reference evidence="1" key="1">
    <citation type="submission" date="2006-01" db="EMBL/GenBank/DDBJ databases">
        <authorList>
            <person name="Town C.D."/>
        </authorList>
    </citation>
    <scope>NUCLEOTIDE SEQUENCE</scope>
</reference>
<evidence type="ECO:0000313" key="3">
    <source>
        <dbReference type="EnsemblPlants" id="AES98064"/>
    </source>
</evidence>
<reference evidence="2 4" key="4">
    <citation type="journal article" date="2014" name="BMC Genomics">
        <title>An improved genome release (version Mt4.0) for the model legume Medicago truncatula.</title>
        <authorList>
            <person name="Tang H."/>
            <person name="Krishnakumar V."/>
            <person name="Bidwell S."/>
            <person name="Rosen B."/>
            <person name="Chan A."/>
            <person name="Zhou S."/>
            <person name="Gentzbittel L."/>
            <person name="Childs K.L."/>
            <person name="Yandell M."/>
            <person name="Gundlach H."/>
            <person name="Mayer K.F."/>
            <person name="Schwartz D.C."/>
            <person name="Town C.D."/>
        </authorList>
    </citation>
    <scope>GENOME REANNOTATION</scope>
    <source>
        <strain evidence="3 4">cv. Jemalong A17</strain>
    </source>
</reference>
<proteinExistence type="predicted"/>
<evidence type="ECO:0000313" key="1">
    <source>
        <dbReference type="EMBL" id="ABN09153.1"/>
    </source>
</evidence>
<dbReference type="AlphaFoldDB" id="A2Q6D3"/>
<evidence type="ECO:0000313" key="4">
    <source>
        <dbReference type="Proteomes" id="UP000002051"/>
    </source>
</evidence>
<accession>A2Q6D3</accession>
<name>A2Q6D3_MEDTR</name>